<feature type="region of interest" description="Disordered" evidence="2">
    <location>
        <begin position="2328"/>
        <end position="2352"/>
    </location>
</feature>
<keyword evidence="1" id="KW-0175">Coiled coil</keyword>
<keyword evidence="4" id="KW-1185">Reference proteome</keyword>
<evidence type="ECO:0000313" key="3">
    <source>
        <dbReference type="EMBL" id="KRX02285.1"/>
    </source>
</evidence>
<dbReference type="EMBL" id="LDAU01000156">
    <property type="protein sequence ID" value="KRX02285.1"/>
    <property type="molecule type" value="Genomic_DNA"/>
</dbReference>
<sequence>MNFNQEYFCKQCQYPGYFFQPIEEIWQQIWINDGINKEIDDEKIQQLLDIYKKNQITDPKSITQLHLNDILLSIIYHKLEKKIEIIKKTINEYDNFSSSVNSPIINVKAGNLSQIPLETIKQLEKLDNQCLNYLKNVFFLLQQLQQASKHGPDNLYYNFSSQNSITELLYYSDNLEVNFYVFKIAMLYLNNYNGTKISVSNIVFGGSIRAFTALQEFNNYFLVKIREQFPFSVELFKWEKFFKDTGHIKPDNIENVNDSCKIKINQINLNITSVKKEIGEHYLSYNSTLVYLQQNRLDFKQTDKPFLKVMFALRVGVLGIQNKDSFYNKIWSIFENFLDQDVEVQEFEGINFQDLNEYFGKHSILQKEILQKKKIPKIIQNYQAGNKQLGPFLIFIIQFVDFQDLQQNLEEKQVIDLYLNAKIALEQGNYFQLFLQEYTKKFEQNNQKFLNHFESQIEQNTDLQTIKQFLGIDIFVFQLANFNYRESLDVNLRQKLCQPQKSQVVQNLTDLVNKYVKFYQQKRDTEKQLISHPNIENIYNQIYFQSLLSLNAQTSDQFIENILRVLKEYINHELIDLYEDQFLSIIKGILDIIHPCSSNRQVFYSNILTVMRTFVTNDSEKSEFLIILECLSQSLKQYQDDPQLKYFTFDLIDQKTIIQKAYIYEYQIEDIAKGYLKQIIKIKNQEENQDEEQYVQKKLQLYQNLIKNQQIGFLFQWLKSAIYKKSSASFSDDQLIPPLEKLTSFLSKYYKDVLIKRIDFQSELILGQLNDLIQNQDTLFKETCRFQSLYKKLSDIRLYQIKFFMSKFLLTKDLKFNNIKDSGIYILGLPQRLHKQFNNYRYQHLIQPMNKLLTGICLDLLPDSVDMTDLRSLFKSFFEFIVIEHELRKFLRQIKMQSPINIGLYFQKVASFLRSLHIACIKFHIEPTLRDYSLEDILNLTVEEQIPQNLKILKKQNKLTEEDSEKISEIQQKNHQNKGEENFLKIQHEITQINNNITKLELNNLVSLETRDKAQQGALQPIVNHQQAFAILFKHIIQVYKCGPKIKQKLENLPENPHPAFVNNLKMRLKMSEIAQNYGFKRCVAILDGMISLLMHEVITNGLHLDENEIKQLALLTYIMFQWHDESKFIENGNDINTEATNGKFILILAKNFSDQIQKLLKSHFEQQNNGQLICMSVLLSTIEQVHSKMMQQENVNLDQNVKRIVQKLNSEMEKYHDLNSANIIHFLIVYVNEVAIKLQWFATSFSKPKQSIFQIFQGIQQQEINLNDHTSLILTHWNYYVVLLDIFAIHFQKSPTNIPEYMSSSVKLLNKFTYWIKEKLMKELPQDDDSESYNVLLKSSLKWLETFLLFSDSTGFKQSQEIYKNLNVARTLYQVLNLILICMSKLSPLLKIKENNFQEILRLILKLLTLKQQDPNSQFFNKKIQQLNYNYSENYSSSYWSQVIRIIEILFTYSKENFVRSNLEIRIKNQIFDEQTKRFLYSISFEEISKYIYPDMLEYSRPLTEVLIGMFEGFEEDPETLKELMEQAKKLSEPIKDDEEENVNNSEEKKLQDENDQNSIIQGENQKQDEISEKMKEDPIESQKSIVEIDKKNFDKPKKIEKKIKLIHMDTFFLITSRVTKLSQNQKALIDGLIQNLVNNMKLALNEAKQKQMNTQKQNMQAQQNRYVLGFDFCNATICMLIKKFPLIIPHFIERKIEIDIEKDLLGIMLKDSQINFIDYLILINGFANNKFSNILETLCEVSYTFIFDQENSSKSAPIPTKHHFIKLIFERALLFTKKIADKKDFLNSDILLALYFSTISSLKLILNSYSDILTEKHVQQILAFSVNIFSKAKSMQEIMFFENLNLFQFINQSLNQLIKLNFKQKLFKNYNDETAEMLKFYLNTNFMKFFDKEKIQTLEKHYQLDIKEINKSIPTNSKQHQIVIPQNKSNLQISTMGFSMAQTLHGDMLKSTNQQFLLENFKYTFYEQHFLNFFYQDKIMMDMQKLQYNSEFKHKLDNQNYQFFSKNSSQHPESFTQVEIDNMISFKTKMLPIKTLERLLESLFFERKEDQDNWFQTQQAQLKSQNFQQKLQEREKNYLKKNKKLQMAEKEKLKILNNKFDFEAIGFKQSDLSLFNIEEEYFNSLSNQEKIELLQQKRELFKMKEKMQLVFLREVNLLENRLKKMNNNDEKEQTNQQEDQSKPVQSVTQELKNFLNSQQVKAILSNLPTEDQKSALILMLEKSLVDVLPKELKDYYQNQKKQIGSQNQLKSGNNDVQNLFRQLEIQFQQQIQNIPQGLFGMSEDLIQGMNQQAEQQGVNLFQNIYNLEQMMQSISPEQMHNLQNESEINQENEDEVDSETSEKEDDKNFDPDDFFFQGGRNQEDQILEQADLNIDSYQLMEQNEKQKNIPEKYQGNRFCQNYFSSLENILSFVPTFDEKFILNLVLRCHLTQNLQNLKEFLKVFLINPYNAYKFTDAIYFLIINNIIPKQGLENPLFDLDIVQLKNQNQFRPEPTKLEKKMIKGSWFLKQILKFIIQEKINIPQQLLFNYPLHHKDQYELVTGNNQLQKFEVQFKPLEIFKDFKISQVFGKQYGDSFSMFQINNQYLKFINQEHQYTTSIFLSQNKIKDLKSDLIKSLDQTMRVFLKQISFQGNQKALDPLNYPIPQKPKQELNMEFLVETILSRCYNKTVHFSEMIWPLSEGVLKI</sequence>
<feature type="coiled-coil region" evidence="1">
    <location>
        <begin position="1635"/>
        <end position="1667"/>
    </location>
</feature>
<reference evidence="3 4" key="1">
    <citation type="journal article" date="2015" name="Sci. Rep.">
        <title>Genome of the facultative scuticociliatosis pathogen Pseudocohnilembus persalinus provides insight into its virulence through horizontal gene transfer.</title>
        <authorList>
            <person name="Xiong J."/>
            <person name="Wang G."/>
            <person name="Cheng J."/>
            <person name="Tian M."/>
            <person name="Pan X."/>
            <person name="Warren A."/>
            <person name="Jiang C."/>
            <person name="Yuan D."/>
            <person name="Miao W."/>
        </authorList>
    </citation>
    <scope>NUCLEOTIDE SEQUENCE [LARGE SCALE GENOMIC DNA]</scope>
    <source>
        <strain evidence="3">36N120E</strain>
    </source>
</reference>
<comment type="caution">
    <text evidence="3">The sequence shown here is derived from an EMBL/GenBank/DDBJ whole genome shotgun (WGS) entry which is preliminary data.</text>
</comment>
<dbReference type="Proteomes" id="UP000054937">
    <property type="component" value="Unassembled WGS sequence"/>
</dbReference>
<feature type="region of interest" description="Disordered" evidence="2">
    <location>
        <begin position="1533"/>
        <end position="1581"/>
    </location>
</feature>
<feature type="region of interest" description="Disordered" evidence="2">
    <location>
        <begin position="2169"/>
        <end position="2189"/>
    </location>
</feature>
<protein>
    <submittedName>
        <fullName evidence="3">Uncharacterized protein</fullName>
    </submittedName>
</protein>
<name>A0A0V0QJ62_PSEPJ</name>
<feature type="compositionally biased region" description="Polar residues" evidence="2">
    <location>
        <begin position="2176"/>
        <end position="2189"/>
    </location>
</feature>
<organism evidence="3 4">
    <name type="scientific">Pseudocohnilembus persalinus</name>
    <name type="common">Ciliate</name>
    <dbReference type="NCBI Taxonomy" id="266149"/>
    <lineage>
        <taxon>Eukaryota</taxon>
        <taxon>Sar</taxon>
        <taxon>Alveolata</taxon>
        <taxon>Ciliophora</taxon>
        <taxon>Intramacronucleata</taxon>
        <taxon>Oligohymenophorea</taxon>
        <taxon>Scuticociliatia</taxon>
        <taxon>Philasterida</taxon>
        <taxon>Pseudocohnilembidae</taxon>
        <taxon>Pseudocohnilembus</taxon>
    </lineage>
</organism>
<proteinExistence type="predicted"/>
<evidence type="ECO:0000256" key="1">
    <source>
        <dbReference type="SAM" id="Coils"/>
    </source>
</evidence>
<accession>A0A0V0QJ62</accession>
<feature type="coiled-coil region" evidence="1">
    <location>
        <begin position="2059"/>
        <end position="2093"/>
    </location>
</feature>
<evidence type="ECO:0000256" key="2">
    <source>
        <dbReference type="SAM" id="MobiDB-lite"/>
    </source>
</evidence>
<feature type="compositionally biased region" description="Acidic residues" evidence="2">
    <location>
        <begin position="2330"/>
        <end position="2341"/>
    </location>
</feature>
<feature type="compositionally biased region" description="Basic and acidic residues" evidence="2">
    <location>
        <begin position="1567"/>
        <end position="1581"/>
    </location>
</feature>
<evidence type="ECO:0000313" key="4">
    <source>
        <dbReference type="Proteomes" id="UP000054937"/>
    </source>
</evidence>
<dbReference type="InParanoid" id="A0A0V0QJ62"/>
<feature type="compositionally biased region" description="Basic and acidic residues" evidence="2">
    <location>
        <begin position="2342"/>
        <end position="2352"/>
    </location>
</feature>
<gene>
    <name evidence="3" type="ORF">PPERSA_04907</name>
</gene>